<sequence length="313" mass="35030">MRKVYLNHDGGVDDLVALFLLLQMEDVEVTGVGVTPADCYVEPAVSASRKIIDKFGEKQKIEVASSNSRAKNPFPKEWRMHAFTVDALPILNEYQPIQTPQAETFAHDHLIQVLQEAKEKIDLVFLGPLTDLARALQKQPEIEAKIGELYWMGGTFLDKGNVEEPEHDGSAEWNAFWDPEAVASVWRSNIPINLVALESTNKVPLTNEIRNQWAKKRADEGLDFLGQAYAVVPPLVHFQTNSTYFLWDVLTAAVFGNDSLVEKKAVSSTVVEQGLSQGKLVEQANGREVALVYSVDREPFFEYITSLANQKNK</sequence>
<evidence type="ECO:0000313" key="5">
    <source>
        <dbReference type="EMBL" id="GEQ55250.1"/>
    </source>
</evidence>
<dbReference type="PANTHER" id="PTHR12304:SF46">
    <property type="entry name" value="INOSINE-ADENOSINE-GUANOSINE-NUCLEOSIDE HYDROLASE"/>
    <property type="match status" value="1"/>
</dbReference>
<organism evidence="5 6">
    <name type="scientific">Tetragenococcus koreensis</name>
    <dbReference type="NCBI Taxonomy" id="290335"/>
    <lineage>
        <taxon>Bacteria</taxon>
        <taxon>Bacillati</taxon>
        <taxon>Bacillota</taxon>
        <taxon>Bacilli</taxon>
        <taxon>Lactobacillales</taxon>
        <taxon>Enterococcaceae</taxon>
        <taxon>Tetragenococcus</taxon>
    </lineage>
</organism>
<evidence type="ECO:0000256" key="1">
    <source>
        <dbReference type="ARBA" id="ARBA00022801"/>
    </source>
</evidence>
<evidence type="ECO:0000313" key="6">
    <source>
        <dbReference type="Proteomes" id="UP000886597"/>
    </source>
</evidence>
<protein>
    <submittedName>
        <fullName evidence="5">Inosine-uridine preferring nucleoside hydrolase</fullName>
    </submittedName>
</protein>
<keyword evidence="2" id="KW-0326">Glycosidase</keyword>
<gene>
    <name evidence="5" type="primary">URH1_2</name>
    <name evidence="4" type="ORF">TK11N_21040</name>
    <name evidence="5" type="ORF">TK2N_20940</name>
</gene>
<dbReference type="AlphaFoldDB" id="A0AAN4ZQ57"/>
<dbReference type="Proteomes" id="UP000886597">
    <property type="component" value="Unassembled WGS sequence"/>
</dbReference>
<dbReference type="InterPro" id="IPR023186">
    <property type="entry name" value="IUNH"/>
</dbReference>
<dbReference type="KEGG" id="tkr:C7K43_09080"/>
<evidence type="ECO:0000256" key="2">
    <source>
        <dbReference type="ARBA" id="ARBA00023295"/>
    </source>
</evidence>
<proteinExistence type="predicted"/>
<dbReference type="EMBL" id="BKBO01000040">
    <property type="protein sequence ID" value="GEQ50252.1"/>
    <property type="molecule type" value="Genomic_DNA"/>
</dbReference>
<dbReference type="GO" id="GO:0006152">
    <property type="term" value="P:purine nucleoside catabolic process"/>
    <property type="evidence" value="ECO:0007669"/>
    <property type="project" value="TreeGrafter"/>
</dbReference>
<dbReference type="InterPro" id="IPR001910">
    <property type="entry name" value="Inosine/uridine_hydrolase_dom"/>
</dbReference>
<name>A0AAN4ZQ57_9ENTE</name>
<dbReference type="GO" id="GO:0005829">
    <property type="term" value="C:cytosol"/>
    <property type="evidence" value="ECO:0007669"/>
    <property type="project" value="TreeGrafter"/>
</dbReference>
<evidence type="ECO:0000259" key="3">
    <source>
        <dbReference type="Pfam" id="PF01156"/>
    </source>
</evidence>
<dbReference type="EMBL" id="BKBQ01000039">
    <property type="protein sequence ID" value="GEQ55250.1"/>
    <property type="molecule type" value="Genomic_DNA"/>
</dbReference>
<dbReference type="GO" id="GO:0008477">
    <property type="term" value="F:purine nucleosidase activity"/>
    <property type="evidence" value="ECO:0007669"/>
    <property type="project" value="TreeGrafter"/>
</dbReference>
<dbReference type="CDD" id="cd02647">
    <property type="entry name" value="nuc_hydro_TvIAG"/>
    <property type="match status" value="1"/>
</dbReference>
<dbReference type="PANTHER" id="PTHR12304">
    <property type="entry name" value="INOSINE-URIDINE PREFERRING NUCLEOSIDE HYDROLASE"/>
    <property type="match status" value="1"/>
</dbReference>
<evidence type="ECO:0000313" key="7">
    <source>
        <dbReference type="Proteomes" id="UP000886607"/>
    </source>
</evidence>
<dbReference type="Gene3D" id="3.90.245.10">
    <property type="entry name" value="Ribonucleoside hydrolase-like"/>
    <property type="match status" value="1"/>
</dbReference>
<keyword evidence="1 5" id="KW-0378">Hydrolase</keyword>
<reference evidence="5" key="1">
    <citation type="submission" date="2019-08" db="EMBL/GenBank/DDBJ databases">
        <authorList>
            <person name="Ishikawa M."/>
            <person name="Suzuki T."/>
            <person name="Matsutani M."/>
        </authorList>
    </citation>
    <scope>NUCLEOTIDE SEQUENCE</scope>
    <source>
        <strain evidence="5">7C1</strain>
        <strain evidence="4">8C4</strain>
    </source>
</reference>
<dbReference type="InterPro" id="IPR036452">
    <property type="entry name" value="Ribo_hydro-like"/>
</dbReference>
<dbReference type="SUPFAM" id="SSF53590">
    <property type="entry name" value="Nucleoside hydrolase"/>
    <property type="match status" value="1"/>
</dbReference>
<evidence type="ECO:0000313" key="4">
    <source>
        <dbReference type="EMBL" id="GEQ50252.1"/>
    </source>
</evidence>
<dbReference type="Proteomes" id="UP000886607">
    <property type="component" value="Unassembled WGS sequence"/>
</dbReference>
<accession>A0AAN4ZQ57</accession>
<keyword evidence="7" id="KW-1185">Reference proteome</keyword>
<dbReference type="Pfam" id="PF01156">
    <property type="entry name" value="IU_nuc_hydro"/>
    <property type="match status" value="1"/>
</dbReference>
<reference evidence="5" key="2">
    <citation type="journal article" date="2020" name="Int. Dairy J.">
        <title>Lactic acid bacterial diversity in Brie cheese focusing on salt concentration and pH of isolation medium and characterisation of halophilic and alkaliphilic lactic acid bacterial isolates.</title>
        <authorList>
            <person name="Unno R."/>
            <person name="Matsutani M."/>
            <person name="Suzuki T."/>
            <person name="Kodama K."/>
            <person name="Matsushita H."/>
            <person name="Yamasato K."/>
            <person name="Koizumi Y."/>
            <person name="Ishikawa M."/>
        </authorList>
    </citation>
    <scope>NUCLEOTIDE SEQUENCE</scope>
    <source>
        <strain evidence="5">7C1</strain>
        <strain evidence="4">8C4</strain>
    </source>
</reference>
<comment type="caution">
    <text evidence="5">The sequence shown here is derived from an EMBL/GenBank/DDBJ whole genome shotgun (WGS) entry which is preliminary data.</text>
</comment>
<feature type="domain" description="Inosine/uridine-preferring nucleoside hydrolase" evidence="3">
    <location>
        <begin position="4"/>
        <end position="302"/>
    </location>
</feature>